<dbReference type="SUPFAM" id="SSF52540">
    <property type="entry name" value="P-loop containing nucleoside triphosphate hydrolases"/>
    <property type="match status" value="1"/>
</dbReference>
<dbReference type="CDD" id="cd01029">
    <property type="entry name" value="TOPRIM_primases"/>
    <property type="match status" value="1"/>
</dbReference>
<proteinExistence type="predicted"/>
<dbReference type="Gene3D" id="3.40.50.300">
    <property type="entry name" value="P-loop containing nucleotide triphosphate hydrolases"/>
    <property type="match status" value="1"/>
</dbReference>
<accession>A0A7Y0BRC1</accession>
<keyword evidence="3" id="KW-1185">Reference proteome</keyword>
<dbReference type="InterPro" id="IPR027417">
    <property type="entry name" value="P-loop_NTPase"/>
</dbReference>
<name>A0A7Y0BRC1_9SPHN</name>
<dbReference type="AlphaFoldDB" id="A0A7Y0BRC1"/>
<dbReference type="Pfam" id="PF13481">
    <property type="entry name" value="AAA_25"/>
    <property type="match status" value="1"/>
</dbReference>
<organism evidence="2 3">
    <name type="scientific">Novosphingobium olei</name>
    <dbReference type="NCBI Taxonomy" id="2728851"/>
    <lineage>
        <taxon>Bacteria</taxon>
        <taxon>Pseudomonadati</taxon>
        <taxon>Pseudomonadota</taxon>
        <taxon>Alphaproteobacteria</taxon>
        <taxon>Sphingomonadales</taxon>
        <taxon>Sphingomonadaceae</taxon>
        <taxon>Novosphingobium</taxon>
    </lineage>
</organism>
<gene>
    <name evidence="2" type="ORF">HHL27_15850</name>
</gene>
<dbReference type="Proteomes" id="UP000583556">
    <property type="component" value="Unassembled WGS sequence"/>
</dbReference>
<sequence>MLTIASDAPDGVLVHSFNGGDALEIKDELRRHGVLPERQEGALMSKPQWRVTGCYEYDDGCGNVVYRTKRLEASGHGKRFVAERFEGGRWVNGLGDTPRVLYRLTELREVVASAKAASLDQPIVYFVEGERKADKLAAMGFVATAIAFGANGWRPEYGDALAGLSVIVLPDNDEPGRKFADVVKAAVEQVGGTPCILDLPGLPPKGDVMDWEGTADDLRALTTKALSGALMPLPTLDLATLANVQPQPKAFAVERLAPLAEVTLFTGPGSAGKSLFGQQLATCAAAGMPCLGLEVRPGAALYLTCEDDAEQLHWRQASICKALRVGMASLAGKLHLASLRGALDNELGTIDHDGTLKPAAAFQRLVQMLQVTGAQLAILDNVAHLFTGNENDRGEVTRFVNLLNRLAGETGAAILLLGHPNKSGDDYSGSTAWLNAVRSQATLAHDLETDVRTITVGKANYARKGEAIRFIWFEGAFVREEDLPDDDARYLRETVQASSDNLLFLSCLQERTRQRRAVSDKLSATYAPKVFAGMPESKGVGKDRMEKAMDRLFRTGAIERAEVWKGDDRKPVFGLRETAKAGAADRFPQTSEGR</sequence>
<feature type="region of interest" description="Disordered" evidence="1">
    <location>
        <begin position="575"/>
        <end position="594"/>
    </location>
</feature>
<evidence type="ECO:0000256" key="1">
    <source>
        <dbReference type="SAM" id="MobiDB-lite"/>
    </source>
</evidence>
<evidence type="ECO:0000313" key="2">
    <source>
        <dbReference type="EMBL" id="NML95147.1"/>
    </source>
</evidence>
<dbReference type="EMBL" id="JABBGM010000008">
    <property type="protein sequence ID" value="NML95147.1"/>
    <property type="molecule type" value="Genomic_DNA"/>
</dbReference>
<protein>
    <submittedName>
        <fullName evidence="2">AAA family ATPase</fullName>
    </submittedName>
</protein>
<dbReference type="RefSeq" id="WP_169494363.1">
    <property type="nucleotide sequence ID" value="NZ_JABBGM010000008.1"/>
</dbReference>
<reference evidence="2 3" key="1">
    <citation type="submission" date="2020-04" db="EMBL/GenBank/DDBJ databases">
        <title>Novosphingobium sp. TW-4 isolated from soil.</title>
        <authorList>
            <person name="Dahal R.H."/>
            <person name="Chaudhary D.K."/>
        </authorList>
    </citation>
    <scope>NUCLEOTIDE SEQUENCE [LARGE SCALE GENOMIC DNA]</scope>
    <source>
        <strain evidence="2 3">TW-4</strain>
    </source>
</reference>
<dbReference type="InterPro" id="IPR034154">
    <property type="entry name" value="TOPRIM_DnaG/twinkle"/>
</dbReference>
<evidence type="ECO:0000313" key="3">
    <source>
        <dbReference type="Proteomes" id="UP000583556"/>
    </source>
</evidence>
<comment type="caution">
    <text evidence="2">The sequence shown here is derived from an EMBL/GenBank/DDBJ whole genome shotgun (WGS) entry which is preliminary data.</text>
</comment>